<protein>
    <recommendedName>
        <fullName evidence="4">Glycosyl transferase 64 domain-containing protein</fullName>
    </recommendedName>
</protein>
<proteinExistence type="inferred from homology"/>
<keyword evidence="2" id="KW-0808">Transferase</keyword>
<dbReference type="PANTHER" id="PTHR33604:SF3">
    <property type="entry name" value="OSJNBA0004B13.7 PROTEIN"/>
    <property type="match status" value="1"/>
</dbReference>
<evidence type="ECO:0000313" key="5">
    <source>
        <dbReference type="EMBL" id="CAE0490263.1"/>
    </source>
</evidence>
<dbReference type="Pfam" id="PF09258">
    <property type="entry name" value="Glyco_transf_64"/>
    <property type="match status" value="1"/>
</dbReference>
<dbReference type="InterPro" id="IPR029044">
    <property type="entry name" value="Nucleotide-diphossugar_trans"/>
</dbReference>
<organism evidence="5">
    <name type="scientific">Dunaliella tertiolecta</name>
    <name type="common">Green alga</name>
    <dbReference type="NCBI Taxonomy" id="3047"/>
    <lineage>
        <taxon>Eukaryota</taxon>
        <taxon>Viridiplantae</taxon>
        <taxon>Chlorophyta</taxon>
        <taxon>core chlorophytes</taxon>
        <taxon>Chlorophyceae</taxon>
        <taxon>CS clade</taxon>
        <taxon>Chlamydomonadales</taxon>
        <taxon>Dunaliellaceae</taxon>
        <taxon>Dunaliella</taxon>
    </lineage>
</organism>
<comment type="similarity">
    <text evidence="1">Belongs to the glycosyltransferase 64 family.</text>
</comment>
<dbReference type="InterPro" id="IPR015338">
    <property type="entry name" value="GT64_dom"/>
</dbReference>
<dbReference type="AlphaFoldDB" id="A0A7S3QRE9"/>
<name>A0A7S3QRE9_DUNTE</name>
<accession>A0A7S3QRE9</accession>
<dbReference type="SUPFAM" id="SSF53448">
    <property type="entry name" value="Nucleotide-diphospho-sugar transferases"/>
    <property type="match status" value="2"/>
</dbReference>
<dbReference type="GO" id="GO:0016757">
    <property type="term" value="F:glycosyltransferase activity"/>
    <property type="evidence" value="ECO:0007669"/>
    <property type="project" value="InterPro"/>
</dbReference>
<evidence type="ECO:0000259" key="4">
    <source>
        <dbReference type="Pfam" id="PF09258"/>
    </source>
</evidence>
<dbReference type="InterPro" id="IPR036426">
    <property type="entry name" value="Bulb-type_lectin_dom_sf"/>
</dbReference>
<dbReference type="Gene3D" id="2.90.10.10">
    <property type="entry name" value="Bulb-type lectin domain"/>
    <property type="match status" value="1"/>
</dbReference>
<dbReference type="Gene3D" id="3.90.550.10">
    <property type="entry name" value="Spore Coat Polysaccharide Biosynthesis Protein SpsA, Chain A"/>
    <property type="match status" value="2"/>
</dbReference>
<dbReference type="SUPFAM" id="SSF51110">
    <property type="entry name" value="alpha-D-mannose-specific plant lectins"/>
    <property type="match status" value="1"/>
</dbReference>
<dbReference type="EMBL" id="HBIP01009646">
    <property type="protein sequence ID" value="CAE0490263.1"/>
    <property type="molecule type" value="Transcribed_RNA"/>
</dbReference>
<evidence type="ECO:0000256" key="1">
    <source>
        <dbReference type="ARBA" id="ARBA00008700"/>
    </source>
</evidence>
<gene>
    <name evidence="5" type="ORF">DTER00134_LOCUS5335</name>
</gene>
<keyword evidence="3" id="KW-1015">Disulfide bond</keyword>
<dbReference type="PANTHER" id="PTHR33604">
    <property type="entry name" value="OSJNBA0004B13.7 PROTEIN"/>
    <property type="match status" value="1"/>
</dbReference>
<sequence length="972" mass="109251">MNDRKSKNLCFQPLFLSFIVLISLLNVSYLFTAHNSTSHREERAHSVYRVTISVITFNRPAALSRLLASLSRASYGNDRVDLILNIEAGAPEETFVVAESFTWPRGIKSVRARVSPSGLVPAVVESWFPSDPREFGLILEDDIEVSPQFYVWLQKAFLHLRASNLHERVFGISLYTPRVIETTNPYRHYRPDKELSSYSALAYMHQLPCSWGAVQFPKPWALFHRYMFHRMSVNNSFMTVPGSATNGWKQSWKKFYIELAWAKGMFMLYPNFFNQSSFSTNHLEAGVHISKADATHTPENYTVPLNNQELQDQLWENTLPILDVFNQEYNQNAHFLMTPKAVPCARNFNGYTGTRFNSTHSPRERVGNKLETGFQLVEGSSLVSIPQRSGEFQGHYFVGSMQNGLFNVSMYRVPSSFVRNIYNFGYSMQGLPWTFSLQLTDTALIIVSTGCNPKDDSVLCKPVWQLPLNKSSQHTLHLQSDGNLVIKVACGCSNDVVWQSLTSVPGFLASPITCYGGRDHSDLALVPGSALKSSVLNTLKSRRDAHGRYAEAVMQSDGNFVVYTNPSDPPKPISNIVAMPPKSAFEYRFSFTIALNGQLIIRAAKAGRSSVVWQSGFNGLQGIPHFLVLGLDGSLNVYEGYSLCEIGSKVWSSKTNDDIVTDCPTAQAEQTALLCGQESQDVYQFFSDPETLTVMVSTIGSGERASLLERLIVYLSEVPFVSCILVVWHKPYQPCPQSSIMNGKLVKYLLTSTDSLNNRFYPSVHVTTEAVLVLDDDIVVHKEDIHLLFSTWKLFKDKIAGFFPRWYQSSGGLDKYLFQSENHDPAGYPIMLTKAMMLHKKYLYEYSCGRGRLFHAIVDIQTNCEDLAMNFLVANISGGPSSIYVKPFHLIGDYGKSMPGSLQKRDSHQGVRTDCLREFEGMLKIRLSGQVKSAYGTHSGTSFQLKLNSTYIGVDRHHVDCSQSLRTEGCWL</sequence>
<evidence type="ECO:0000256" key="3">
    <source>
        <dbReference type="ARBA" id="ARBA00023157"/>
    </source>
</evidence>
<reference evidence="5" key="1">
    <citation type="submission" date="2021-01" db="EMBL/GenBank/DDBJ databases">
        <authorList>
            <person name="Corre E."/>
            <person name="Pelletier E."/>
            <person name="Niang G."/>
            <person name="Scheremetjew M."/>
            <person name="Finn R."/>
            <person name="Kale V."/>
            <person name="Holt S."/>
            <person name="Cochrane G."/>
            <person name="Meng A."/>
            <person name="Brown T."/>
            <person name="Cohen L."/>
        </authorList>
    </citation>
    <scope>NUCLEOTIDE SEQUENCE</scope>
    <source>
        <strain evidence="5">CCMP1320</strain>
    </source>
</reference>
<feature type="domain" description="Glycosyl transferase 64" evidence="4">
    <location>
        <begin position="693"/>
        <end position="923"/>
    </location>
</feature>
<evidence type="ECO:0000256" key="2">
    <source>
        <dbReference type="ARBA" id="ARBA00022679"/>
    </source>
</evidence>
<dbReference type="GO" id="GO:0016020">
    <property type="term" value="C:membrane"/>
    <property type="evidence" value="ECO:0007669"/>
    <property type="project" value="InterPro"/>
</dbReference>